<dbReference type="Proteomes" id="UP000005667">
    <property type="component" value="Plasmid AZO_p2"/>
</dbReference>
<evidence type="ECO:0000313" key="2">
    <source>
        <dbReference type="EMBL" id="CBS89298.1"/>
    </source>
</evidence>
<evidence type="ECO:0000313" key="3">
    <source>
        <dbReference type="Proteomes" id="UP000005667"/>
    </source>
</evidence>
<dbReference type="OrthoDB" id="7306914at2"/>
<name>G7ZD46_AZOL4</name>
<keyword evidence="2" id="KW-0614">Plasmid</keyword>
<feature type="compositionally biased region" description="Pro residues" evidence="1">
    <location>
        <begin position="15"/>
        <end position="24"/>
    </location>
</feature>
<evidence type="ECO:0000256" key="1">
    <source>
        <dbReference type="SAM" id="MobiDB-lite"/>
    </source>
</evidence>
<dbReference type="AlphaFoldDB" id="G7ZD46"/>
<gene>
    <name evidence="2" type="ordered locus">AZOLI_p20113</name>
</gene>
<proteinExistence type="predicted"/>
<accession>G7ZD46</accession>
<protein>
    <submittedName>
        <fullName evidence="2">Uncharacterized protein</fullName>
    </submittedName>
</protein>
<dbReference type="EMBL" id="FQ311870">
    <property type="protein sequence ID" value="CBS89298.1"/>
    <property type="molecule type" value="Genomic_DNA"/>
</dbReference>
<sequence>MTASAHLLRSGKAARPPPQSPPPNAMGFSIGFQRQSATLPDLDMTAPRALKILTRHPLTPLSCDQRNIS</sequence>
<keyword evidence="3" id="KW-1185">Reference proteome</keyword>
<organism evidence="2 3">
    <name type="scientific">Azospirillum lipoferum (strain 4B)</name>
    <dbReference type="NCBI Taxonomy" id="862719"/>
    <lineage>
        <taxon>Bacteria</taxon>
        <taxon>Pseudomonadati</taxon>
        <taxon>Pseudomonadota</taxon>
        <taxon>Alphaproteobacteria</taxon>
        <taxon>Rhodospirillales</taxon>
        <taxon>Azospirillaceae</taxon>
        <taxon>Azospirillum</taxon>
    </lineage>
</organism>
<dbReference type="HOGENOM" id="CLU_2766958_0_0_5"/>
<feature type="region of interest" description="Disordered" evidence="1">
    <location>
        <begin position="1"/>
        <end position="29"/>
    </location>
</feature>
<dbReference type="KEGG" id="ali:AZOLI_p20113"/>
<reference evidence="3" key="1">
    <citation type="journal article" date="2011" name="PLoS Genet.">
        <title>Azospirillum genomes reveal transition of bacteria from aquatic to terrestrial environments.</title>
        <authorList>
            <person name="Wisniewski-Dye F."/>
            <person name="Borziak K."/>
            <person name="Khalsa-Moyers G."/>
            <person name="Alexandre G."/>
            <person name="Sukharnikov L.O."/>
            <person name="Wuichet K."/>
            <person name="Hurst G.B."/>
            <person name="McDonald W.H."/>
            <person name="Robertson J.S."/>
            <person name="Barbe V."/>
            <person name="Calteau A."/>
            <person name="Rouy Z."/>
            <person name="Mangenot S."/>
            <person name="Prigent-Combaret C."/>
            <person name="Normand P."/>
            <person name="Boyer M."/>
            <person name="Siguier P."/>
            <person name="Dessaux Y."/>
            <person name="Elmerich C."/>
            <person name="Condemine G."/>
            <person name="Krishnen G."/>
            <person name="Kennedy I."/>
            <person name="Paterson A.H."/>
            <person name="Gonzalez V."/>
            <person name="Mavingui P."/>
            <person name="Zhulin I.B."/>
        </authorList>
    </citation>
    <scope>NUCLEOTIDE SEQUENCE [LARGE SCALE GENOMIC DNA]</scope>
    <source>
        <strain evidence="3">4B</strain>
    </source>
</reference>
<geneLocation type="plasmid" evidence="2 3">
    <name>AZO_p2</name>
</geneLocation>